<protein>
    <submittedName>
        <fullName evidence="1">Transposition, RNA-mediated</fullName>
    </submittedName>
</protein>
<evidence type="ECO:0000313" key="1">
    <source>
        <dbReference type="EMBL" id="GLB45107.1"/>
    </source>
</evidence>
<dbReference type="OrthoDB" id="8023605at2759"/>
<reference evidence="1" key="1">
    <citation type="submission" date="2022-07" db="EMBL/GenBank/DDBJ databases">
        <title>The genome of Lyophyllum shimeji provides insight into the initial evolution of ectomycorrhizal fungal genome.</title>
        <authorList>
            <person name="Kobayashi Y."/>
            <person name="Shibata T."/>
            <person name="Hirakawa H."/>
            <person name="Shigenobu S."/>
            <person name="Nishiyama T."/>
            <person name="Yamada A."/>
            <person name="Hasebe M."/>
            <person name="Kawaguchi M."/>
        </authorList>
    </citation>
    <scope>NUCLEOTIDE SEQUENCE</scope>
    <source>
        <strain evidence="1">AT787</strain>
    </source>
</reference>
<dbReference type="EMBL" id="BRPK01000020">
    <property type="protein sequence ID" value="GLB45107.1"/>
    <property type="molecule type" value="Genomic_DNA"/>
</dbReference>
<gene>
    <name evidence="1" type="ORF">LshimejAT787_2000120</name>
</gene>
<dbReference type="Proteomes" id="UP001063166">
    <property type="component" value="Unassembled WGS sequence"/>
</dbReference>
<evidence type="ECO:0000313" key="2">
    <source>
        <dbReference type="Proteomes" id="UP001063166"/>
    </source>
</evidence>
<proteinExistence type="predicted"/>
<sequence length="186" mass="21306">MRTIGPLLQIHRNFEGRHKNVIHDYDFAPGKLVMVLNKENEPDVGRKYRPRYFGPMVVAKRLRSGAYCLAEGWLTFESEEGVRGSQHGWPWDDRFCGDDVAERRRLRKVACTTHVPIRLDRPACSVIFFHSVRTRVVSFRPVVWSPRGLEFPLSSVLAPFSLRIAQRPDGSRDAARSIARISAGDY</sequence>
<name>A0A9P3Q1J6_LYOSH</name>
<dbReference type="AlphaFoldDB" id="A0A9P3Q1J6"/>
<keyword evidence="2" id="KW-1185">Reference proteome</keyword>
<accession>A0A9P3Q1J6</accession>
<organism evidence="1 2">
    <name type="scientific">Lyophyllum shimeji</name>
    <name type="common">Hon-shimeji</name>
    <name type="synonym">Tricholoma shimeji</name>
    <dbReference type="NCBI Taxonomy" id="47721"/>
    <lineage>
        <taxon>Eukaryota</taxon>
        <taxon>Fungi</taxon>
        <taxon>Dikarya</taxon>
        <taxon>Basidiomycota</taxon>
        <taxon>Agaricomycotina</taxon>
        <taxon>Agaricomycetes</taxon>
        <taxon>Agaricomycetidae</taxon>
        <taxon>Agaricales</taxon>
        <taxon>Tricholomatineae</taxon>
        <taxon>Lyophyllaceae</taxon>
        <taxon>Lyophyllum</taxon>
    </lineage>
</organism>
<comment type="caution">
    <text evidence="1">The sequence shown here is derived from an EMBL/GenBank/DDBJ whole genome shotgun (WGS) entry which is preliminary data.</text>
</comment>